<evidence type="ECO:0000256" key="2">
    <source>
        <dbReference type="SAM" id="Phobius"/>
    </source>
</evidence>
<dbReference type="EMBL" id="FOSB01000010">
    <property type="protein sequence ID" value="SFK27428.1"/>
    <property type="molecule type" value="Genomic_DNA"/>
</dbReference>
<gene>
    <name evidence="3" type="ORF">SAMN04487936_11066</name>
</gene>
<dbReference type="Pfam" id="PF19610">
    <property type="entry name" value="DUF6115"/>
    <property type="match status" value="1"/>
</dbReference>
<reference evidence="4" key="1">
    <citation type="submission" date="2016-10" db="EMBL/GenBank/DDBJ databases">
        <authorList>
            <person name="Varghese N."/>
            <person name="Submissions S."/>
        </authorList>
    </citation>
    <scope>NUCLEOTIDE SEQUENCE [LARGE SCALE GENOMIC DNA]</scope>
    <source>
        <strain evidence="4">CGMCC 1.3704</strain>
    </source>
</reference>
<keyword evidence="2" id="KW-0472">Membrane</keyword>
<dbReference type="InterPro" id="IPR046118">
    <property type="entry name" value="DUF6115"/>
</dbReference>
<keyword evidence="2" id="KW-1133">Transmembrane helix</keyword>
<feature type="compositionally biased region" description="Basic and acidic residues" evidence="1">
    <location>
        <begin position="77"/>
        <end position="96"/>
    </location>
</feature>
<keyword evidence="2" id="KW-0812">Transmembrane</keyword>
<dbReference type="OrthoDB" id="1708317at2"/>
<accession>A0A1I3Y6E9</accession>
<evidence type="ECO:0000313" key="3">
    <source>
        <dbReference type="EMBL" id="SFK27428.1"/>
    </source>
</evidence>
<feature type="transmembrane region" description="Helical" evidence="2">
    <location>
        <begin position="6"/>
        <end position="24"/>
    </location>
</feature>
<sequence length="162" mass="19071">MTVFLLVVSFIIDGVLILALFTMMNKVRQAEELELRQKQVASEIEDLFTSYLLEIKEENKRMEEWIRNHKELIVERTETEEHAQSGVEEEKVDGKKPLHVSSSYSPPQPEIEQQEYRPSIHSRVLELKEKGYSFEEIAKMLDKGKTEIELLYKFHQKTSEKT</sequence>
<dbReference type="RefSeq" id="WP_075037566.1">
    <property type="nucleotide sequence ID" value="NZ_FOSB01000010.1"/>
</dbReference>
<evidence type="ECO:0000313" key="4">
    <source>
        <dbReference type="Proteomes" id="UP000183557"/>
    </source>
</evidence>
<dbReference type="Proteomes" id="UP000183557">
    <property type="component" value="Unassembled WGS sequence"/>
</dbReference>
<name>A0A1I3Y6E9_HALDA</name>
<protein>
    <submittedName>
        <fullName evidence="3">Uncharacterized protein</fullName>
    </submittedName>
</protein>
<organism evidence="3 4">
    <name type="scientific">Halobacillus dabanensis</name>
    <dbReference type="NCBI Taxonomy" id="240302"/>
    <lineage>
        <taxon>Bacteria</taxon>
        <taxon>Bacillati</taxon>
        <taxon>Bacillota</taxon>
        <taxon>Bacilli</taxon>
        <taxon>Bacillales</taxon>
        <taxon>Bacillaceae</taxon>
        <taxon>Halobacillus</taxon>
    </lineage>
</organism>
<keyword evidence="4" id="KW-1185">Reference proteome</keyword>
<dbReference type="AlphaFoldDB" id="A0A1I3Y6E9"/>
<feature type="region of interest" description="Disordered" evidence="1">
    <location>
        <begin position="77"/>
        <end position="117"/>
    </location>
</feature>
<proteinExistence type="predicted"/>
<evidence type="ECO:0000256" key="1">
    <source>
        <dbReference type="SAM" id="MobiDB-lite"/>
    </source>
</evidence>